<dbReference type="InterPro" id="IPR021434">
    <property type="entry name" value="DUF3082"/>
</dbReference>
<comment type="caution">
    <text evidence="2">The sequence shown here is derived from an EMBL/GenBank/DDBJ whole genome shotgun (WGS) entry which is preliminary data.</text>
</comment>
<evidence type="ECO:0000313" key="3">
    <source>
        <dbReference type="Proteomes" id="UP000552587"/>
    </source>
</evidence>
<dbReference type="AlphaFoldDB" id="A0A7W3U2Y7"/>
<dbReference type="Pfam" id="PF11282">
    <property type="entry name" value="DUF3082"/>
    <property type="match status" value="1"/>
</dbReference>
<evidence type="ECO:0000313" key="2">
    <source>
        <dbReference type="EMBL" id="MBB1087665.1"/>
    </source>
</evidence>
<feature type="transmembrane region" description="Helical" evidence="1">
    <location>
        <begin position="69"/>
        <end position="94"/>
    </location>
</feature>
<protein>
    <submittedName>
        <fullName evidence="2">DUF3082 domain-containing protein</fullName>
    </submittedName>
</protein>
<keyword evidence="1" id="KW-0472">Membrane</keyword>
<keyword evidence="1" id="KW-0812">Transmembrane</keyword>
<name>A0A7W3U2Y7_9GAMM</name>
<sequence>MDKLVWMMAIATPFVVSAAVGLLFPRAWQRIVSAGVGAAGFCALFVYFMQRDMQAQFAGKPGISVEDPVTAAMAVVLWTLPIGLCTGAAFHLVASAIKKKEA</sequence>
<keyword evidence="1" id="KW-1133">Transmembrane helix</keyword>
<feature type="transmembrane region" description="Helical" evidence="1">
    <location>
        <begin position="31"/>
        <end position="49"/>
    </location>
</feature>
<feature type="transmembrane region" description="Helical" evidence="1">
    <location>
        <begin position="6"/>
        <end position="24"/>
    </location>
</feature>
<evidence type="ECO:0000256" key="1">
    <source>
        <dbReference type="SAM" id="Phobius"/>
    </source>
</evidence>
<keyword evidence="3" id="KW-1185">Reference proteome</keyword>
<reference evidence="2 3" key="1">
    <citation type="submission" date="2020-07" db="EMBL/GenBank/DDBJ databases">
        <authorList>
            <person name="Xu S."/>
            <person name="Li A."/>
        </authorList>
    </citation>
    <scope>NUCLEOTIDE SEQUENCE [LARGE SCALE GENOMIC DNA]</scope>
    <source>
        <strain evidence="2 3">SG-8</strain>
    </source>
</reference>
<dbReference type="RefSeq" id="WP_182668435.1">
    <property type="nucleotide sequence ID" value="NZ_JACHTE010000002.1"/>
</dbReference>
<proteinExistence type="predicted"/>
<dbReference type="Proteomes" id="UP000552587">
    <property type="component" value="Unassembled WGS sequence"/>
</dbReference>
<accession>A0A7W3U2Y7</accession>
<organism evidence="2 3">
    <name type="scientific">Marilutibacter penaei</name>
    <dbReference type="NCBI Taxonomy" id="2759900"/>
    <lineage>
        <taxon>Bacteria</taxon>
        <taxon>Pseudomonadati</taxon>
        <taxon>Pseudomonadota</taxon>
        <taxon>Gammaproteobacteria</taxon>
        <taxon>Lysobacterales</taxon>
        <taxon>Lysobacteraceae</taxon>
        <taxon>Marilutibacter</taxon>
    </lineage>
</organism>
<dbReference type="EMBL" id="JACHTE010000002">
    <property type="protein sequence ID" value="MBB1087665.1"/>
    <property type="molecule type" value="Genomic_DNA"/>
</dbReference>
<gene>
    <name evidence="2" type="ORF">H4F99_04080</name>
</gene>